<keyword evidence="3" id="KW-0249">Electron transport</keyword>
<evidence type="ECO:0000313" key="9">
    <source>
        <dbReference type="EMBL" id="KAE8258032.1"/>
    </source>
</evidence>
<dbReference type="GO" id="GO:0016175">
    <property type="term" value="F:superoxide-generating NAD(P)H oxidase activity"/>
    <property type="evidence" value="ECO:0007669"/>
    <property type="project" value="TreeGrafter"/>
</dbReference>
<keyword evidence="6" id="KW-0406">Ion transport</keyword>
<evidence type="ECO:0000313" key="10">
    <source>
        <dbReference type="Proteomes" id="UP000077521"/>
    </source>
</evidence>
<reference evidence="9" key="2">
    <citation type="journal article" date="2019" name="IMA Fungus">
        <title>Genome sequencing and comparison of five Tilletia species to identify candidate genes for the detection of regulated species infecting wheat.</title>
        <authorList>
            <person name="Nguyen H.D.T."/>
            <person name="Sultana T."/>
            <person name="Kesanakurti P."/>
            <person name="Hambleton S."/>
        </authorList>
    </citation>
    <scope>NUCLEOTIDE SEQUENCE</scope>
    <source>
        <strain evidence="9">DAOMC 236416</strain>
    </source>
</reference>
<evidence type="ECO:0000256" key="7">
    <source>
        <dbReference type="ARBA" id="ARBA00023136"/>
    </source>
</evidence>
<dbReference type="SUPFAM" id="SSF52343">
    <property type="entry name" value="Ferredoxin reductase-like, C-terminal NADP-linked domain"/>
    <property type="match status" value="1"/>
</dbReference>
<dbReference type="EMBL" id="LWDF02000085">
    <property type="protein sequence ID" value="KAE8258032.1"/>
    <property type="molecule type" value="Genomic_DNA"/>
</dbReference>
<dbReference type="PANTHER" id="PTHR11972:SF153">
    <property type="entry name" value="SUPEROXIDE-GENERATING NADPH OXIDASE HEAVY CHAIN SUBUNIT A"/>
    <property type="match status" value="1"/>
</dbReference>
<keyword evidence="10" id="KW-1185">Reference proteome</keyword>
<evidence type="ECO:0000256" key="1">
    <source>
        <dbReference type="ARBA" id="ARBA00004141"/>
    </source>
</evidence>
<accession>A0A177TTM4</accession>
<dbReference type="InterPro" id="IPR017938">
    <property type="entry name" value="Riboflavin_synthase-like_b-brl"/>
</dbReference>
<dbReference type="Proteomes" id="UP000077521">
    <property type="component" value="Unassembled WGS sequence"/>
</dbReference>
<dbReference type="Gene3D" id="2.40.30.10">
    <property type="entry name" value="Translation factors"/>
    <property type="match status" value="1"/>
</dbReference>
<feature type="domain" description="FAD-binding FR-type" evidence="8">
    <location>
        <begin position="368"/>
        <end position="473"/>
    </location>
</feature>
<dbReference type="Pfam" id="PF01794">
    <property type="entry name" value="Ferric_reduct"/>
    <property type="match status" value="1"/>
</dbReference>
<dbReference type="Pfam" id="PF08030">
    <property type="entry name" value="NAD_binding_6"/>
    <property type="match status" value="1"/>
</dbReference>
<dbReference type="GO" id="GO:0006952">
    <property type="term" value="P:defense response"/>
    <property type="evidence" value="ECO:0007669"/>
    <property type="project" value="TreeGrafter"/>
</dbReference>
<dbReference type="GO" id="GO:0042554">
    <property type="term" value="P:superoxide anion generation"/>
    <property type="evidence" value="ECO:0007669"/>
    <property type="project" value="TreeGrafter"/>
</dbReference>
<dbReference type="PANTHER" id="PTHR11972">
    <property type="entry name" value="NADPH OXIDASE"/>
    <property type="match status" value="1"/>
</dbReference>
<gene>
    <name evidence="9" type="ORF">A4X13_0g1944</name>
</gene>
<name>A0A177TTM4_9BASI</name>
<dbReference type="InterPro" id="IPR013112">
    <property type="entry name" value="FAD-bd_8"/>
</dbReference>
<comment type="subcellular location">
    <subcellularLocation>
        <location evidence="1">Membrane</location>
        <topology evidence="1">Multi-pass membrane protein</topology>
    </subcellularLocation>
</comment>
<dbReference type="InterPro" id="IPR050369">
    <property type="entry name" value="RBOH/FRE"/>
</dbReference>
<dbReference type="AlphaFoldDB" id="A0A177TTM4"/>
<dbReference type="CDD" id="cd06186">
    <property type="entry name" value="NOX_Duox_like_FAD_NADP"/>
    <property type="match status" value="1"/>
</dbReference>
<dbReference type="SUPFAM" id="SSF63380">
    <property type="entry name" value="Riboflavin synthase domain-like"/>
    <property type="match status" value="1"/>
</dbReference>
<evidence type="ECO:0000256" key="3">
    <source>
        <dbReference type="ARBA" id="ARBA00022982"/>
    </source>
</evidence>
<protein>
    <recommendedName>
        <fullName evidence="8">FAD-binding FR-type domain-containing protein</fullName>
    </recommendedName>
</protein>
<keyword evidence="5" id="KW-0560">Oxidoreductase</keyword>
<dbReference type="PROSITE" id="PS51384">
    <property type="entry name" value="FAD_FR"/>
    <property type="match status" value="1"/>
</dbReference>
<dbReference type="InterPro" id="IPR039261">
    <property type="entry name" value="FNR_nucleotide-bd"/>
</dbReference>
<keyword evidence="7" id="KW-0472">Membrane</keyword>
<dbReference type="GO" id="GO:0006811">
    <property type="term" value="P:monoatomic ion transport"/>
    <property type="evidence" value="ECO:0007669"/>
    <property type="project" value="UniProtKB-KW"/>
</dbReference>
<organism evidence="9 10">
    <name type="scientific">Tilletia indica</name>
    <dbReference type="NCBI Taxonomy" id="43049"/>
    <lineage>
        <taxon>Eukaryota</taxon>
        <taxon>Fungi</taxon>
        <taxon>Dikarya</taxon>
        <taxon>Basidiomycota</taxon>
        <taxon>Ustilaginomycotina</taxon>
        <taxon>Exobasidiomycetes</taxon>
        <taxon>Tilletiales</taxon>
        <taxon>Tilletiaceae</taxon>
        <taxon>Tilletia</taxon>
    </lineage>
</organism>
<sequence>MTHSRTTQPLMDEEILAFFHDVAASPTATFVTFAQLEAKLHQVHQGLLPKQYPPTRSDLEGGNGLHSFLLSLISRIGSDEKGIGQAAESPRDLNANFQINKDDFIEEVRRWNIPSPDQSRSDAEIEQGGAIEYEKKLPLRRKLAARWFVEGPKYLFMAFVVSLQIGFGVWQGVIYIKNQPIRKALGWGVIVAKFAAGALYPTLFFMLISMSRWITTLLRRSYLISRFINADFHQTFHVRMAIVALLLSTLHAIGHMTGTFLYSSRPGQRADVIAADKPVRTYREYISTLPGWSGLTCLGLFWTIAILSGPRVRRWNYEVFQLGHLLMFPMIGLLAAHDTARLLQGPSLGYWLVVPTVIILLERLHRVYRSFRAIPATLQILDDETVCLTARDPRGRKWPYNAGQYILLQIPALSRFQFHPFTISACVEDSLQLHIKTTSGDWTSALHALALEVGPDEDIQIAIDGPFGAPAQRFYDYQKSIVVGSGIGITPFVAALNDMEHKALRGGSSPWRHRRRSSLLPVPSDTTQVPAKVVARAGSHSSITDHNHRQSIFSISAFQEGRRGSKIDDDITVIGMDDHFPKKAHSKKEAEKRSTKVDYSAQRRVDFIWLVRDATHLQWFSDLLNCVTDLAKMHRERLEEQPPSPSHVPKSSDELPVDLRINTFITAKAKGISDHVFRVLLDRFRSETSSVSALTGLRTESTFGRPDLEADMSAFYRDVVVTEGFRGDIGVFFCGTPVIGRVLSDQCAQLTAKAQANKIGVRFHFLTEVFG</sequence>
<dbReference type="Gene3D" id="3.40.50.80">
    <property type="entry name" value="Nucleotide-binding domain of ferredoxin-NADP reductase (FNR) module"/>
    <property type="match status" value="1"/>
</dbReference>
<keyword evidence="6" id="KW-0813">Transport</keyword>
<evidence type="ECO:0000256" key="5">
    <source>
        <dbReference type="ARBA" id="ARBA00023002"/>
    </source>
</evidence>
<proteinExistence type="predicted"/>
<comment type="caution">
    <text evidence="9">The sequence shown here is derived from an EMBL/GenBank/DDBJ whole genome shotgun (WGS) entry which is preliminary data.</text>
</comment>
<keyword evidence="2" id="KW-0812">Transmembrane</keyword>
<dbReference type="InterPro" id="IPR013121">
    <property type="entry name" value="Fe_red_NAD-bd_6"/>
</dbReference>
<dbReference type="InterPro" id="IPR013130">
    <property type="entry name" value="Fe3_Rdtase_TM_dom"/>
</dbReference>
<dbReference type="InterPro" id="IPR017927">
    <property type="entry name" value="FAD-bd_FR_type"/>
</dbReference>
<evidence type="ECO:0000256" key="6">
    <source>
        <dbReference type="ARBA" id="ARBA00023065"/>
    </source>
</evidence>
<reference evidence="9" key="1">
    <citation type="submission" date="2016-04" db="EMBL/GenBank/DDBJ databases">
        <authorList>
            <person name="Nguyen H.D."/>
            <person name="Samba Siva P."/>
            <person name="Cullis J."/>
            <person name="Levesque C.A."/>
            <person name="Hambleton S."/>
        </authorList>
    </citation>
    <scope>NUCLEOTIDE SEQUENCE</scope>
    <source>
        <strain evidence="9">DAOMC 236416</strain>
    </source>
</reference>
<keyword evidence="4" id="KW-1133">Transmembrane helix</keyword>
<dbReference type="Pfam" id="PF08022">
    <property type="entry name" value="FAD_binding_8"/>
    <property type="match status" value="1"/>
</dbReference>
<dbReference type="GO" id="GO:0043020">
    <property type="term" value="C:NADPH oxidase complex"/>
    <property type="evidence" value="ECO:0007669"/>
    <property type="project" value="TreeGrafter"/>
</dbReference>
<evidence type="ECO:0000259" key="8">
    <source>
        <dbReference type="PROSITE" id="PS51384"/>
    </source>
</evidence>
<evidence type="ECO:0000256" key="4">
    <source>
        <dbReference type="ARBA" id="ARBA00022989"/>
    </source>
</evidence>
<evidence type="ECO:0000256" key="2">
    <source>
        <dbReference type="ARBA" id="ARBA00022692"/>
    </source>
</evidence>